<name>A0A383EVJ8_9ZZZZ</name>
<evidence type="ECO:0000313" key="1">
    <source>
        <dbReference type="EMBL" id="SVE60907.1"/>
    </source>
</evidence>
<accession>A0A383EVJ8</accession>
<dbReference type="EMBL" id="UINC01229263">
    <property type="protein sequence ID" value="SVE60907.1"/>
    <property type="molecule type" value="Genomic_DNA"/>
</dbReference>
<sequence length="35" mass="4314">MDTRISLKKYYEHPLIISFPVKHWQSHYYFLMAIG</sequence>
<organism evidence="1">
    <name type="scientific">marine metagenome</name>
    <dbReference type="NCBI Taxonomy" id="408172"/>
    <lineage>
        <taxon>unclassified sequences</taxon>
        <taxon>metagenomes</taxon>
        <taxon>ecological metagenomes</taxon>
    </lineage>
</organism>
<dbReference type="AlphaFoldDB" id="A0A383EVJ8"/>
<proteinExistence type="predicted"/>
<protein>
    <submittedName>
        <fullName evidence="1">Uncharacterized protein</fullName>
    </submittedName>
</protein>
<gene>
    <name evidence="1" type="ORF">METZ01_LOCUS513761</name>
</gene>
<reference evidence="1" key="1">
    <citation type="submission" date="2018-05" db="EMBL/GenBank/DDBJ databases">
        <authorList>
            <person name="Lanie J.A."/>
            <person name="Ng W.-L."/>
            <person name="Kazmierczak K.M."/>
            <person name="Andrzejewski T.M."/>
            <person name="Davidsen T.M."/>
            <person name="Wayne K.J."/>
            <person name="Tettelin H."/>
            <person name="Glass J.I."/>
            <person name="Rusch D."/>
            <person name="Podicherti R."/>
            <person name="Tsui H.-C.T."/>
            <person name="Winkler M.E."/>
        </authorList>
    </citation>
    <scope>NUCLEOTIDE SEQUENCE</scope>
</reference>